<reference evidence="2 3" key="1">
    <citation type="submission" date="2018-07" db="EMBL/GenBank/DDBJ databases">
        <title>Genomic Encyclopedia of Type Strains, Phase IV (KMG-IV): sequencing the most valuable type-strain genomes for metagenomic binning, comparative biology and taxonomic classification.</title>
        <authorList>
            <person name="Goeker M."/>
        </authorList>
    </citation>
    <scope>NUCLEOTIDE SEQUENCE [LARGE SCALE GENOMIC DNA]</scope>
    <source>
        <strain evidence="2 3">DSM 44952</strain>
    </source>
</reference>
<organism evidence="2 3">
    <name type="scientific">Nocardia mexicana</name>
    <dbReference type="NCBI Taxonomy" id="279262"/>
    <lineage>
        <taxon>Bacteria</taxon>
        <taxon>Bacillati</taxon>
        <taxon>Actinomycetota</taxon>
        <taxon>Actinomycetes</taxon>
        <taxon>Mycobacteriales</taxon>
        <taxon>Nocardiaceae</taxon>
        <taxon>Nocardia</taxon>
    </lineage>
</organism>
<keyword evidence="3" id="KW-1185">Reference proteome</keyword>
<dbReference type="AlphaFoldDB" id="A0A370GPT5"/>
<gene>
    <name evidence="2" type="ORF">DFR68_11335</name>
</gene>
<dbReference type="PANTHER" id="PTHR33371:SF4">
    <property type="entry name" value="INTERMEMBRANE PHOSPHOLIPID TRANSPORT SYSTEM BINDING PROTEIN MLAD"/>
    <property type="match status" value="1"/>
</dbReference>
<feature type="domain" description="Mce/MlaD" evidence="1">
    <location>
        <begin position="42"/>
        <end position="115"/>
    </location>
</feature>
<name>A0A370GPT5_9NOCA</name>
<protein>
    <submittedName>
        <fullName evidence="2">Virulence factor Mce-like protein</fullName>
    </submittedName>
</protein>
<dbReference type="EMBL" id="QQAZ01000013">
    <property type="protein sequence ID" value="RDI45266.1"/>
    <property type="molecule type" value="Genomic_DNA"/>
</dbReference>
<accession>A0A370GPT5</accession>
<dbReference type="GO" id="GO:0005576">
    <property type="term" value="C:extracellular region"/>
    <property type="evidence" value="ECO:0007669"/>
    <property type="project" value="TreeGrafter"/>
</dbReference>
<evidence type="ECO:0000313" key="2">
    <source>
        <dbReference type="EMBL" id="RDI45266.1"/>
    </source>
</evidence>
<dbReference type="NCBIfam" id="TIGR00996">
    <property type="entry name" value="Mtu_fam_mce"/>
    <property type="match status" value="1"/>
</dbReference>
<evidence type="ECO:0000259" key="1">
    <source>
        <dbReference type="Pfam" id="PF02470"/>
    </source>
</evidence>
<dbReference type="PROSITE" id="PS51257">
    <property type="entry name" value="PROKAR_LIPOPROTEIN"/>
    <property type="match status" value="1"/>
</dbReference>
<dbReference type="RefSeq" id="WP_068019882.1">
    <property type="nucleotide sequence ID" value="NZ_QQAZ01000013.1"/>
</dbReference>
<dbReference type="Proteomes" id="UP000255355">
    <property type="component" value="Unassembled WGS sequence"/>
</dbReference>
<dbReference type="Pfam" id="PF02470">
    <property type="entry name" value="MlaD"/>
    <property type="match status" value="1"/>
</dbReference>
<sequence length="367" mass="39435">MTRTRMLLRATVIGAVAILAAACSVLPHALTSLPDRLLGKQIHLSADFENVAGLYSGNEVSVLGLPVGQIDAIEAKGHYVQVRMTIDGDVVLPADAMAALVSPQLITNRHIELTPAYSGTGPTLADGMHIPLERTRTPVDLDRILKNFEQLGASLKGSSTDGPMASRVLFPLLDSNGDKIRETLNALSSAFEVGLANKDQISSAIVELNDLTTIVADNDQTVRDFSARLTELVDLMRAQAPGLHAVLAQVNDFVTNTGTVVAENRQPLTDALNRLIGITGQLRDNARGLTEIVDVGPLFFGNFANSMSRENQAARLHLLTDKSLLDNETLSTFCERVQLRADGCRTGRLADFGPDFGLMFAVLGLTR</sequence>
<dbReference type="InterPro" id="IPR005693">
    <property type="entry name" value="Mce"/>
</dbReference>
<proteinExistence type="predicted"/>
<comment type="caution">
    <text evidence="2">The sequence shown here is derived from an EMBL/GenBank/DDBJ whole genome shotgun (WGS) entry which is preliminary data.</text>
</comment>
<evidence type="ECO:0000313" key="3">
    <source>
        <dbReference type="Proteomes" id="UP000255355"/>
    </source>
</evidence>
<dbReference type="InterPro" id="IPR052336">
    <property type="entry name" value="MlaD_Phospholipid_Transporter"/>
</dbReference>
<dbReference type="InterPro" id="IPR003399">
    <property type="entry name" value="Mce/MlaD"/>
</dbReference>
<dbReference type="STRING" id="1210089.GCA_001613165_03059"/>
<dbReference type="PANTHER" id="PTHR33371">
    <property type="entry name" value="INTERMEMBRANE PHOSPHOLIPID TRANSPORT SYSTEM BINDING PROTEIN MLAD-RELATED"/>
    <property type="match status" value="1"/>
</dbReference>